<reference evidence="1 2" key="1">
    <citation type="submission" date="2019-02" db="EMBL/GenBank/DDBJ databases">
        <title>Deep-cultivation of Planctomycetes and their phenomic and genomic characterization uncovers novel biology.</title>
        <authorList>
            <person name="Wiegand S."/>
            <person name="Jogler M."/>
            <person name="Boedeker C."/>
            <person name="Pinto D."/>
            <person name="Vollmers J."/>
            <person name="Rivas-Marin E."/>
            <person name="Kohn T."/>
            <person name="Peeters S.H."/>
            <person name="Heuer A."/>
            <person name="Rast P."/>
            <person name="Oberbeckmann S."/>
            <person name="Bunk B."/>
            <person name="Jeske O."/>
            <person name="Meyerdierks A."/>
            <person name="Storesund J.E."/>
            <person name="Kallscheuer N."/>
            <person name="Luecker S."/>
            <person name="Lage O.M."/>
            <person name="Pohl T."/>
            <person name="Merkel B.J."/>
            <person name="Hornburger P."/>
            <person name="Mueller R.-W."/>
            <person name="Bruemmer F."/>
            <person name="Labrenz M."/>
            <person name="Spormann A.M."/>
            <person name="Op Den Camp H."/>
            <person name="Overmann J."/>
            <person name="Amann R."/>
            <person name="Jetten M.S.M."/>
            <person name="Mascher T."/>
            <person name="Medema M.H."/>
            <person name="Devos D.P."/>
            <person name="Kaster A.-K."/>
            <person name="Ovreas L."/>
            <person name="Rohde M."/>
            <person name="Galperin M.Y."/>
            <person name="Jogler C."/>
        </authorList>
    </citation>
    <scope>NUCLEOTIDE SEQUENCE [LARGE SCALE GENOMIC DNA]</scope>
    <source>
        <strain evidence="1 2">Pan14r</strain>
    </source>
</reference>
<keyword evidence="2" id="KW-1185">Reference proteome</keyword>
<evidence type="ECO:0008006" key="3">
    <source>
        <dbReference type="Google" id="ProtNLM"/>
    </source>
</evidence>
<name>A0A5C5Y223_9PLAN</name>
<dbReference type="Gene3D" id="3.20.20.80">
    <property type="entry name" value="Glycosidases"/>
    <property type="match status" value="2"/>
</dbReference>
<organism evidence="1 2">
    <name type="scientific">Crateriforma conspicua</name>
    <dbReference type="NCBI Taxonomy" id="2527996"/>
    <lineage>
        <taxon>Bacteria</taxon>
        <taxon>Pseudomonadati</taxon>
        <taxon>Planctomycetota</taxon>
        <taxon>Planctomycetia</taxon>
        <taxon>Planctomycetales</taxon>
        <taxon>Planctomycetaceae</taxon>
        <taxon>Crateriforma</taxon>
    </lineage>
</organism>
<gene>
    <name evidence="1" type="ORF">Pan14r_09380</name>
</gene>
<dbReference type="Proteomes" id="UP000317238">
    <property type="component" value="Unassembled WGS sequence"/>
</dbReference>
<dbReference type="EMBL" id="SJPL01000001">
    <property type="protein sequence ID" value="TWT68691.1"/>
    <property type="molecule type" value="Genomic_DNA"/>
</dbReference>
<evidence type="ECO:0000313" key="1">
    <source>
        <dbReference type="EMBL" id="TWT68691.1"/>
    </source>
</evidence>
<dbReference type="RefSeq" id="WP_196784648.1">
    <property type="nucleotide sequence ID" value="NZ_CP036319.1"/>
</dbReference>
<sequence>MNANRTVESKQNDRSTTRIRWQPAKDRLAKRRCFIKQMFAAGAGLTINATARPVSAAPVKTTQPAPDGFFTLGKQDDHWWLIAPDGRPFFTVGINHIDPATLRYPENIDLWRDKYDGSTIRWIQESVTPNLHDWGFNSVGWVQEVTVRKWQHSRSFTIDEYRALDMPYCHLLPFTESHQWEKHTVHYDFRSDDWKEWCDYVARAHCGELAEERNLIGYFYSDCPTWIHSRPDNQWRGSIFDPGRLESEAGRKELTELATLYYQTTHDAIRRYDKHHLIFGDRYEANAPIAKQVIDAALSYVDVLSFQDFRDPVTHLPEYHRQTGKPVLLADAARMRWQTAPGEFTHNEGQWYAATLQQLFQSPGCIGFHLCGAYQRNRARRYGLLDEQEIPDSKNVPLIRQANHRIAQQMNQRFPPVQQ</sequence>
<proteinExistence type="predicted"/>
<dbReference type="AlphaFoldDB" id="A0A5C5Y223"/>
<dbReference type="InterPro" id="IPR017853">
    <property type="entry name" value="GH"/>
</dbReference>
<evidence type="ECO:0000313" key="2">
    <source>
        <dbReference type="Proteomes" id="UP000317238"/>
    </source>
</evidence>
<dbReference type="SUPFAM" id="SSF51445">
    <property type="entry name" value="(Trans)glycosidases"/>
    <property type="match status" value="1"/>
</dbReference>
<accession>A0A5C5Y223</accession>
<protein>
    <recommendedName>
        <fullName evidence="3">Agarase</fullName>
    </recommendedName>
</protein>
<comment type="caution">
    <text evidence="1">The sequence shown here is derived from an EMBL/GenBank/DDBJ whole genome shotgun (WGS) entry which is preliminary data.</text>
</comment>